<organism evidence="9 10">
    <name type="scientific">Mytilus coruscus</name>
    <name type="common">Sea mussel</name>
    <dbReference type="NCBI Taxonomy" id="42192"/>
    <lineage>
        <taxon>Eukaryota</taxon>
        <taxon>Metazoa</taxon>
        <taxon>Spiralia</taxon>
        <taxon>Lophotrochozoa</taxon>
        <taxon>Mollusca</taxon>
        <taxon>Bivalvia</taxon>
        <taxon>Autobranchia</taxon>
        <taxon>Pteriomorphia</taxon>
        <taxon>Mytilida</taxon>
        <taxon>Mytiloidea</taxon>
        <taxon>Mytilidae</taxon>
        <taxon>Mytilinae</taxon>
        <taxon>Mytilus</taxon>
    </lineage>
</organism>
<reference evidence="9 10" key="1">
    <citation type="submission" date="2020-06" db="EMBL/GenBank/DDBJ databases">
        <authorList>
            <person name="Li R."/>
            <person name="Bekaert M."/>
        </authorList>
    </citation>
    <scope>NUCLEOTIDE SEQUENCE [LARGE SCALE GENOMIC DNA]</scope>
    <source>
        <strain evidence="10">wild</strain>
    </source>
</reference>
<name>A0A6J8B786_MYTCO</name>
<dbReference type="GO" id="GO:0000922">
    <property type="term" value="C:spindle pole"/>
    <property type="evidence" value="ECO:0007669"/>
    <property type="project" value="UniProtKB-SubCell"/>
</dbReference>
<dbReference type="PANTHER" id="PTHR23074:SF78">
    <property type="entry name" value="KATANIN P60 ATPASE-CONTAINING SUBUNIT A-LIKE 2"/>
    <property type="match status" value="1"/>
</dbReference>
<proteinExistence type="predicted"/>
<evidence type="ECO:0000256" key="2">
    <source>
        <dbReference type="ARBA" id="ARBA00022490"/>
    </source>
</evidence>
<evidence type="ECO:0000256" key="6">
    <source>
        <dbReference type="ARBA" id="ARBA00023212"/>
    </source>
</evidence>
<dbReference type="GO" id="GO:0005524">
    <property type="term" value="F:ATP binding"/>
    <property type="evidence" value="ECO:0007669"/>
    <property type="project" value="UniProtKB-KW"/>
</dbReference>
<dbReference type="GO" id="GO:0016887">
    <property type="term" value="F:ATP hydrolysis activity"/>
    <property type="evidence" value="ECO:0007669"/>
    <property type="project" value="TreeGrafter"/>
</dbReference>
<gene>
    <name evidence="9" type="ORF">MCOR_15469</name>
</gene>
<keyword evidence="6" id="KW-0206">Cytoskeleton</keyword>
<keyword evidence="4" id="KW-0547">Nucleotide-binding</keyword>
<dbReference type="InterPro" id="IPR050304">
    <property type="entry name" value="MT-severing_AAA_ATPase"/>
</dbReference>
<dbReference type="EMBL" id="CACVKT020002708">
    <property type="protein sequence ID" value="CAC5379396.1"/>
    <property type="molecule type" value="Genomic_DNA"/>
</dbReference>
<evidence type="ECO:0000256" key="3">
    <source>
        <dbReference type="ARBA" id="ARBA00022701"/>
    </source>
</evidence>
<dbReference type="GO" id="GO:0005874">
    <property type="term" value="C:microtubule"/>
    <property type="evidence" value="ECO:0007669"/>
    <property type="project" value="UniProtKB-KW"/>
</dbReference>
<dbReference type="Proteomes" id="UP000507470">
    <property type="component" value="Unassembled WGS sequence"/>
</dbReference>
<dbReference type="Gene3D" id="1.10.8.60">
    <property type="match status" value="1"/>
</dbReference>
<keyword evidence="7 9" id="KW-0413">Isomerase</keyword>
<evidence type="ECO:0000313" key="9">
    <source>
        <dbReference type="EMBL" id="CAC5379396.1"/>
    </source>
</evidence>
<evidence type="ECO:0000256" key="7">
    <source>
        <dbReference type="ARBA" id="ARBA00023235"/>
    </source>
</evidence>
<evidence type="ECO:0000259" key="8">
    <source>
        <dbReference type="Pfam" id="PF17862"/>
    </source>
</evidence>
<dbReference type="PANTHER" id="PTHR23074">
    <property type="entry name" value="AAA DOMAIN-CONTAINING"/>
    <property type="match status" value="1"/>
</dbReference>
<dbReference type="FunFam" id="1.10.8.60:FF:000048">
    <property type="entry name" value="Katanin p60 ATPase-containing subunit A-like 2"/>
    <property type="match status" value="1"/>
</dbReference>
<evidence type="ECO:0000256" key="4">
    <source>
        <dbReference type="ARBA" id="ARBA00022741"/>
    </source>
</evidence>
<sequence length="163" mass="18876">MDGFPKTDDLVNLKPFYGLFGKHLKIFVYWELDQAMLRRLEKRIIVDLPTLEARKAMFKFHLPPVVVPKEGGLELLSNVDYDVLAARTEYYSGSDLKLVCKEAAMRPVRKIFDALEKNEPGDLHLRLDTITTTDVLKAIERTRPSASINKEKYSQWQKDYESI</sequence>
<evidence type="ECO:0000256" key="1">
    <source>
        <dbReference type="ARBA" id="ARBA00004647"/>
    </source>
</evidence>
<comment type="subcellular location">
    <subcellularLocation>
        <location evidence="1">Cytoplasm</location>
        <location evidence="1">Cytoskeleton</location>
        <location evidence="1">Spindle pole</location>
    </subcellularLocation>
</comment>
<dbReference type="InterPro" id="IPR027417">
    <property type="entry name" value="P-loop_NTPase"/>
</dbReference>
<keyword evidence="5" id="KW-0067">ATP-binding</keyword>
<feature type="domain" description="AAA ATPase AAA+ lid" evidence="8">
    <location>
        <begin position="78"/>
        <end position="118"/>
    </location>
</feature>
<dbReference type="Pfam" id="PF17862">
    <property type="entry name" value="AAA_lid_3"/>
    <property type="match status" value="1"/>
</dbReference>
<dbReference type="Gene3D" id="3.40.50.300">
    <property type="entry name" value="P-loop containing nucleotide triphosphate hydrolases"/>
    <property type="match status" value="1"/>
</dbReference>
<dbReference type="GO" id="GO:0008568">
    <property type="term" value="F:microtubule severing ATPase activity"/>
    <property type="evidence" value="ECO:0007669"/>
    <property type="project" value="UniProtKB-EC"/>
</dbReference>
<protein>
    <submittedName>
        <fullName evidence="9">KATNA1</fullName>
        <ecNumber evidence="9">5.6.1.1</ecNumber>
    </submittedName>
</protein>
<dbReference type="OrthoDB" id="191529at2759"/>
<dbReference type="SUPFAM" id="SSF52540">
    <property type="entry name" value="P-loop containing nucleoside triphosphate hydrolases"/>
    <property type="match status" value="1"/>
</dbReference>
<keyword evidence="2" id="KW-0963">Cytoplasm</keyword>
<keyword evidence="10" id="KW-1185">Reference proteome</keyword>
<dbReference type="InterPro" id="IPR041569">
    <property type="entry name" value="AAA_lid_3"/>
</dbReference>
<keyword evidence="3" id="KW-0493">Microtubule</keyword>
<evidence type="ECO:0000313" key="10">
    <source>
        <dbReference type="Proteomes" id="UP000507470"/>
    </source>
</evidence>
<dbReference type="EC" id="5.6.1.1" evidence="9"/>
<dbReference type="AlphaFoldDB" id="A0A6J8B786"/>
<accession>A0A6J8B786</accession>
<evidence type="ECO:0000256" key="5">
    <source>
        <dbReference type="ARBA" id="ARBA00022840"/>
    </source>
</evidence>